<evidence type="ECO:0000313" key="3">
    <source>
        <dbReference type="Proteomes" id="UP000634136"/>
    </source>
</evidence>
<dbReference type="Pfam" id="PF03372">
    <property type="entry name" value="Exo_endo_phos"/>
    <property type="match status" value="1"/>
</dbReference>
<protein>
    <submittedName>
        <fullName evidence="2">Ribonuclease H</fullName>
    </submittedName>
</protein>
<dbReference type="EMBL" id="JAAIUW010000007">
    <property type="protein sequence ID" value="KAF7824429.1"/>
    <property type="molecule type" value="Genomic_DNA"/>
</dbReference>
<comment type="caution">
    <text evidence="2">The sequence shown here is derived from an EMBL/GenBank/DDBJ whole genome shotgun (WGS) entry which is preliminary data.</text>
</comment>
<reference evidence="2" key="1">
    <citation type="submission" date="2020-09" db="EMBL/GenBank/DDBJ databases">
        <title>Genome-Enabled Discovery of Anthraquinone Biosynthesis in Senna tora.</title>
        <authorList>
            <person name="Kang S.-H."/>
            <person name="Pandey R.P."/>
            <person name="Lee C.-M."/>
            <person name="Sim J.-S."/>
            <person name="Jeong J.-T."/>
            <person name="Choi B.-S."/>
            <person name="Jung M."/>
            <person name="Ginzburg D."/>
            <person name="Zhao K."/>
            <person name="Won S.Y."/>
            <person name="Oh T.-J."/>
            <person name="Yu Y."/>
            <person name="Kim N.-H."/>
            <person name="Lee O.R."/>
            <person name="Lee T.-H."/>
            <person name="Bashyal P."/>
            <person name="Kim T.-S."/>
            <person name="Lee W.-H."/>
            <person name="Kawkins C."/>
            <person name="Kim C.-K."/>
            <person name="Kim J.S."/>
            <person name="Ahn B.O."/>
            <person name="Rhee S.Y."/>
            <person name="Sohng J.K."/>
        </authorList>
    </citation>
    <scope>NUCLEOTIDE SEQUENCE</scope>
    <source>
        <tissue evidence="2">Leaf</tissue>
    </source>
</reference>
<dbReference type="Gene3D" id="3.60.10.10">
    <property type="entry name" value="Endonuclease/exonuclease/phosphatase"/>
    <property type="match status" value="1"/>
</dbReference>
<dbReference type="OrthoDB" id="1432116at2759"/>
<dbReference type="SUPFAM" id="SSF56219">
    <property type="entry name" value="DNase I-like"/>
    <property type="match status" value="1"/>
</dbReference>
<proteinExistence type="predicted"/>
<dbReference type="GO" id="GO:0003824">
    <property type="term" value="F:catalytic activity"/>
    <property type="evidence" value="ECO:0007669"/>
    <property type="project" value="InterPro"/>
</dbReference>
<accession>A0A834TUL8</accession>
<dbReference type="InterPro" id="IPR005135">
    <property type="entry name" value="Endo/exonuclease/phosphatase"/>
</dbReference>
<evidence type="ECO:0000313" key="2">
    <source>
        <dbReference type="EMBL" id="KAF7824429.1"/>
    </source>
</evidence>
<dbReference type="Proteomes" id="UP000634136">
    <property type="component" value="Unassembled WGS sequence"/>
</dbReference>
<keyword evidence="3" id="KW-1185">Reference proteome</keyword>
<dbReference type="InterPro" id="IPR036691">
    <property type="entry name" value="Endo/exonu/phosph_ase_sf"/>
</dbReference>
<organism evidence="2 3">
    <name type="scientific">Senna tora</name>
    <dbReference type="NCBI Taxonomy" id="362788"/>
    <lineage>
        <taxon>Eukaryota</taxon>
        <taxon>Viridiplantae</taxon>
        <taxon>Streptophyta</taxon>
        <taxon>Embryophyta</taxon>
        <taxon>Tracheophyta</taxon>
        <taxon>Spermatophyta</taxon>
        <taxon>Magnoliopsida</taxon>
        <taxon>eudicotyledons</taxon>
        <taxon>Gunneridae</taxon>
        <taxon>Pentapetalae</taxon>
        <taxon>rosids</taxon>
        <taxon>fabids</taxon>
        <taxon>Fabales</taxon>
        <taxon>Fabaceae</taxon>
        <taxon>Caesalpinioideae</taxon>
        <taxon>Cassia clade</taxon>
        <taxon>Senna</taxon>
    </lineage>
</organism>
<gene>
    <name evidence="2" type="ORF">G2W53_022573</name>
</gene>
<evidence type="ECO:0000259" key="1">
    <source>
        <dbReference type="Pfam" id="PF03372"/>
    </source>
</evidence>
<dbReference type="PANTHER" id="PTHR35218">
    <property type="entry name" value="RNASE H DOMAIN-CONTAINING PROTEIN"/>
    <property type="match status" value="1"/>
</dbReference>
<sequence length="516" mass="58596">MNKFLIWNCRGAGNSAFTNACRLYIQRFNPNLLALLETKSSVDKSQGLFASLGFTSFHCQQGRGFAGGIWIAWKDDMDRVEVIQSHFQLVHMCVHRKTRPWYLTVVYASPQQDTRQELWDHLCRIGSSQDRDWAVVGDFNDILAAHEKKGGAPFNPRRSNCFQDSINRCNLLDVPSSGPRVYSDHHPLLVNLCNDSNARGERPFRFERAWTLHEGFQSFVAEHWNPILEWNGNMNQFTDATRNWNKHVFGHIGRRKRVLLARIDGIQRACANGINPFLVNLEKEFQHHLSEVLKQEEVCGTKSLAVSGSLKETVILVIIIPRLLLEEEGIESRCLEGRMEVDSRPTIRACHSFPAAEDTAMTLLRSEISEEDIRKALFSMKGDKAPGLDGFPAIFFQSNWKVVKDNFTRTVLEAFSGNLDMASINQSLIVLITEASVDNARVMLSCLDSFGGASGQKVSKSKTKVYFSKNTSRELRRSIKDITNFEETNDLGKYLGMPLLHGRMSRNKYAFILDKV</sequence>
<dbReference type="PANTHER" id="PTHR35218:SF9">
    <property type="entry name" value="ENDONUCLEASE_EXONUCLEASE_PHOSPHATASE DOMAIN-CONTAINING PROTEIN"/>
    <property type="match status" value="1"/>
</dbReference>
<feature type="domain" description="Endonuclease/exonuclease/phosphatase" evidence="1">
    <location>
        <begin position="7"/>
        <end position="153"/>
    </location>
</feature>
<name>A0A834TUL8_9FABA</name>
<dbReference type="AlphaFoldDB" id="A0A834TUL8"/>